<comment type="similarity">
    <text evidence="4">Belongs to the protein kinase superfamily.</text>
</comment>
<dbReference type="InterPro" id="IPR000719">
    <property type="entry name" value="Prot_kinase_dom"/>
</dbReference>
<feature type="binding site" evidence="3">
    <location>
        <position position="204"/>
    </location>
    <ligand>
        <name>ATP</name>
        <dbReference type="ChEBI" id="CHEBI:30616"/>
    </ligand>
</feature>
<dbReference type="GO" id="GO:0005524">
    <property type="term" value="F:ATP binding"/>
    <property type="evidence" value="ECO:0007669"/>
    <property type="project" value="UniProtKB-UniRule"/>
</dbReference>
<dbReference type="InterPro" id="IPR008271">
    <property type="entry name" value="Ser/Thr_kinase_AS"/>
</dbReference>
<dbReference type="PROSITE" id="PS50006">
    <property type="entry name" value="FHA_DOMAIN"/>
    <property type="match status" value="1"/>
</dbReference>
<dbReference type="PANTHER" id="PTHR24347">
    <property type="entry name" value="SERINE/THREONINE-PROTEIN KINASE"/>
    <property type="match status" value="1"/>
</dbReference>
<evidence type="ECO:0000313" key="8">
    <source>
        <dbReference type="Ensembl" id="ENSEBUP00000009770.1"/>
    </source>
</evidence>
<dbReference type="InterPro" id="IPR017441">
    <property type="entry name" value="Protein_kinase_ATP_BS"/>
</dbReference>
<accession>A0A8C4Q482</accession>
<dbReference type="InterPro" id="IPR000253">
    <property type="entry name" value="FHA_dom"/>
</dbReference>
<keyword evidence="4" id="KW-0723">Serine/threonine-protein kinase</keyword>
<protein>
    <submittedName>
        <fullName evidence="8">Checkpoint kinase 2</fullName>
    </submittedName>
</protein>
<feature type="region of interest" description="Disordered" evidence="5">
    <location>
        <begin position="1"/>
        <end position="50"/>
    </location>
</feature>
<keyword evidence="1 3" id="KW-0547">Nucleotide-binding</keyword>
<dbReference type="PROSITE" id="PS00108">
    <property type="entry name" value="PROTEIN_KINASE_ST"/>
    <property type="match status" value="1"/>
</dbReference>
<evidence type="ECO:0000256" key="4">
    <source>
        <dbReference type="RuleBase" id="RU000304"/>
    </source>
</evidence>
<dbReference type="Gene3D" id="2.60.200.20">
    <property type="match status" value="1"/>
</dbReference>
<keyword evidence="9" id="KW-1185">Reference proteome</keyword>
<dbReference type="PROSITE" id="PS50011">
    <property type="entry name" value="PROTEIN_KINASE_DOM"/>
    <property type="match status" value="1"/>
</dbReference>
<dbReference type="AlphaFoldDB" id="A0A8C4Q482"/>
<proteinExistence type="inferred from homology"/>
<feature type="domain" description="FHA" evidence="6">
    <location>
        <begin position="77"/>
        <end position="130"/>
    </location>
</feature>
<feature type="domain" description="Protein kinase" evidence="7">
    <location>
        <begin position="175"/>
        <end position="439"/>
    </location>
</feature>
<dbReference type="Pfam" id="PF00498">
    <property type="entry name" value="FHA"/>
    <property type="match status" value="1"/>
</dbReference>
<dbReference type="SUPFAM" id="SSF49879">
    <property type="entry name" value="SMAD/FHA domain"/>
    <property type="match status" value="1"/>
</dbReference>
<name>A0A8C4Q482_EPTBU</name>
<dbReference type="InterPro" id="IPR011009">
    <property type="entry name" value="Kinase-like_dom_sf"/>
</dbReference>
<dbReference type="SMART" id="SM00220">
    <property type="entry name" value="S_TKc"/>
    <property type="match status" value="1"/>
</dbReference>
<evidence type="ECO:0000313" key="9">
    <source>
        <dbReference type="Proteomes" id="UP000694388"/>
    </source>
</evidence>
<dbReference type="OMA" id="VWRTSIC"/>
<evidence type="ECO:0000256" key="5">
    <source>
        <dbReference type="SAM" id="MobiDB-lite"/>
    </source>
</evidence>
<keyword evidence="2 3" id="KW-0067">ATP-binding</keyword>
<feature type="compositionally biased region" description="Gly residues" evidence="5">
    <location>
        <begin position="8"/>
        <end position="23"/>
    </location>
</feature>
<dbReference type="PROSITE" id="PS00107">
    <property type="entry name" value="PROTEIN_KINASE_ATP"/>
    <property type="match status" value="1"/>
</dbReference>
<dbReference type="SUPFAM" id="SSF56112">
    <property type="entry name" value="Protein kinase-like (PK-like)"/>
    <property type="match status" value="1"/>
</dbReference>
<keyword evidence="4" id="KW-0808">Transferase</keyword>
<dbReference type="Ensembl" id="ENSEBUT00000010302.1">
    <property type="protein sequence ID" value="ENSEBUP00000009770.1"/>
    <property type="gene ID" value="ENSEBUG00000006282.1"/>
</dbReference>
<dbReference type="GeneTree" id="ENSGT00800000124190"/>
<evidence type="ECO:0000259" key="6">
    <source>
        <dbReference type="PROSITE" id="PS50006"/>
    </source>
</evidence>
<organism evidence="8 9">
    <name type="scientific">Eptatretus burgeri</name>
    <name type="common">Inshore hagfish</name>
    <dbReference type="NCBI Taxonomy" id="7764"/>
    <lineage>
        <taxon>Eukaryota</taxon>
        <taxon>Metazoa</taxon>
        <taxon>Chordata</taxon>
        <taxon>Craniata</taxon>
        <taxon>Vertebrata</taxon>
        <taxon>Cyclostomata</taxon>
        <taxon>Myxini</taxon>
        <taxon>Myxiniformes</taxon>
        <taxon>Myxinidae</taxon>
        <taxon>Eptatretinae</taxon>
        <taxon>Eptatretus</taxon>
    </lineage>
</organism>
<reference evidence="8" key="2">
    <citation type="submission" date="2025-09" db="UniProtKB">
        <authorList>
            <consortium name="Ensembl"/>
        </authorList>
    </citation>
    <scope>IDENTIFICATION</scope>
</reference>
<evidence type="ECO:0000256" key="1">
    <source>
        <dbReference type="ARBA" id="ARBA00022741"/>
    </source>
</evidence>
<dbReference type="Proteomes" id="UP000694388">
    <property type="component" value="Unplaced"/>
</dbReference>
<dbReference type="InterPro" id="IPR008984">
    <property type="entry name" value="SMAD_FHA_dom_sf"/>
</dbReference>
<evidence type="ECO:0000256" key="3">
    <source>
        <dbReference type="PROSITE-ProRule" id="PRU10141"/>
    </source>
</evidence>
<dbReference type="Gene3D" id="1.10.510.10">
    <property type="entry name" value="Transferase(Phosphotransferase) domain 1"/>
    <property type="match status" value="1"/>
</dbReference>
<keyword evidence="4" id="KW-0418">Kinase</keyword>
<dbReference type="SMART" id="SM00240">
    <property type="entry name" value="FHA"/>
    <property type="match status" value="1"/>
</dbReference>
<dbReference type="Pfam" id="PF00069">
    <property type="entry name" value="Pkinase"/>
    <property type="match status" value="1"/>
</dbReference>
<dbReference type="FunFam" id="1.10.510.10:FF:000571">
    <property type="entry name" value="Maternal embryonic leucine zipper kinase"/>
    <property type="match status" value="1"/>
</dbReference>
<dbReference type="GO" id="GO:0004674">
    <property type="term" value="F:protein serine/threonine kinase activity"/>
    <property type="evidence" value="ECO:0007669"/>
    <property type="project" value="UniProtKB-KW"/>
</dbReference>
<reference evidence="8" key="1">
    <citation type="submission" date="2025-08" db="UniProtKB">
        <authorList>
            <consortium name="Ensembl"/>
        </authorList>
    </citation>
    <scope>IDENTIFICATION</scope>
</reference>
<evidence type="ECO:0000256" key="2">
    <source>
        <dbReference type="ARBA" id="ARBA00022840"/>
    </source>
</evidence>
<evidence type="ECO:0000259" key="7">
    <source>
        <dbReference type="PROSITE" id="PS50011"/>
    </source>
</evidence>
<sequence>MASSGSSAGTGTGTGSSGTGGSAATGSSADTVSTQRTEPECESQDSRGDGEARVAPWGIIIPITEGFHSMELVNTEYSFGRDFNCDYIFPDNDAQRYRTYSSRHFHIFLNGDPFIQDDSMNGTYMNGNLLSRDEKVVLPNYATIALGGAEHHVLTFCNLMHQDGHKFPDGLRDRYMIAKELGTGVFGRVFLAFRVGSLERVAIKMIPKQDLALQEVPTTNVKAEAEILQQLVHPGIVRFLEACDSEEAFFIVLEYADGGELSQWLKRRRVLCEKTSKFVFYQIVLAVHYLNEQGVIHRDLKLQNVLLASTDEEPLVKVTDFGLARIAGEQSVARTLCGTLHYLAPEVFDVGKSRAGYGKAVDCWALGVILFWCLSGRSPFVECPAGTSMAEQIRSRRVVFDPQVWATISQSARDLVTHLLTVDPSRRCTTQQALQHPWLQDPEMKMKVQRLWEG</sequence>